<feature type="compositionally biased region" description="Basic and acidic residues" evidence="2">
    <location>
        <begin position="203"/>
        <end position="236"/>
    </location>
</feature>
<accession>A0AAV8A043</accession>
<evidence type="ECO:0000256" key="1">
    <source>
        <dbReference type="SAM" id="Coils"/>
    </source>
</evidence>
<evidence type="ECO:0000313" key="3">
    <source>
        <dbReference type="EMBL" id="KAJ3446869.1"/>
    </source>
</evidence>
<feature type="region of interest" description="Disordered" evidence="2">
    <location>
        <begin position="455"/>
        <end position="495"/>
    </location>
</feature>
<sequence length="510" mass="60440">MQEMNTTRFTNILLVLGVPLAHKIEYFREDLYEHFHRSNTQIGDMKIFRNPPSNRNSNIYKGRSYEGSHEEKYERIFEKNSRGTRIRTRDMSNRPKHEEILIEFEHSRQATRAYWSFNDRYQPLRVKNSKIQASFFNLDFTPQKSHRTTHDENFRGHRQRYPDPRHLVNKDYSPNQVLKEKYDPEKQGTRVYYNQYPVNSNAEGERPSQRSSKRNEMDKRNLRRERNNNTKTERNYNYKKNRNPSQISYRNAVKYKPRKKNSEKKEKNKKKINKEKNTQKSEKFSKNALFLIGKKENIQENIKIEIIEKHFMKKKTKPIQEQNTLTEKNQNKEKTLDQKGIVETNSNLKLGQTEKRDSLCGGSSNPRGEQSLSPDPNLEDSTLINELNSGVQGEDSKLDEIQGEFLKNQELKQKEIEKEIEKEKEKEKEIEIEKENVKEKEKIAKLTESTIIQTLSEDNTNLDSEPESDIDTLSEETSSDESEETESESQSEDENYKFYTVSFTFKAQLT</sequence>
<proteinExistence type="predicted"/>
<feature type="region of interest" description="Disordered" evidence="2">
    <location>
        <begin position="142"/>
        <end position="280"/>
    </location>
</feature>
<reference evidence="3" key="1">
    <citation type="submission" date="2022-08" db="EMBL/GenBank/DDBJ databases">
        <title>Novel sulphate-reducing endosymbionts in the free-living metamonad Anaeramoeba.</title>
        <authorList>
            <person name="Jerlstrom-Hultqvist J."/>
            <person name="Cepicka I."/>
            <person name="Gallot-Lavallee L."/>
            <person name="Salas-Leiva D."/>
            <person name="Curtis B.A."/>
            <person name="Zahonova K."/>
            <person name="Pipaliya S."/>
            <person name="Dacks J."/>
            <person name="Roger A.J."/>
        </authorList>
    </citation>
    <scope>NUCLEOTIDE SEQUENCE</scope>
    <source>
        <strain evidence="3">Busselton2</strain>
    </source>
</reference>
<name>A0AAV8A043_9EUKA</name>
<feature type="coiled-coil region" evidence="1">
    <location>
        <begin position="406"/>
        <end position="443"/>
    </location>
</feature>
<protein>
    <submittedName>
        <fullName evidence="3">Uncharacterized protein</fullName>
    </submittedName>
</protein>
<keyword evidence="1" id="KW-0175">Coiled coil</keyword>
<dbReference type="Proteomes" id="UP001146793">
    <property type="component" value="Unassembled WGS sequence"/>
</dbReference>
<feature type="compositionally biased region" description="Basic residues" evidence="2">
    <location>
        <begin position="253"/>
        <end position="273"/>
    </location>
</feature>
<feature type="compositionally biased region" description="Polar residues" evidence="2">
    <location>
        <begin position="361"/>
        <end position="379"/>
    </location>
</feature>
<feature type="compositionally biased region" description="Basic and acidic residues" evidence="2">
    <location>
        <begin position="178"/>
        <end position="188"/>
    </location>
</feature>
<organism evidence="3 4">
    <name type="scientific">Anaeramoeba flamelloides</name>
    <dbReference type="NCBI Taxonomy" id="1746091"/>
    <lineage>
        <taxon>Eukaryota</taxon>
        <taxon>Metamonada</taxon>
        <taxon>Anaeramoebidae</taxon>
        <taxon>Anaeramoeba</taxon>
    </lineage>
</organism>
<comment type="caution">
    <text evidence="3">The sequence shown here is derived from an EMBL/GenBank/DDBJ whole genome shotgun (WGS) entry which is preliminary data.</text>
</comment>
<feature type="compositionally biased region" description="Acidic residues" evidence="2">
    <location>
        <begin position="464"/>
        <end position="493"/>
    </location>
</feature>
<dbReference type="EMBL" id="JANTQA010000018">
    <property type="protein sequence ID" value="KAJ3446869.1"/>
    <property type="molecule type" value="Genomic_DNA"/>
</dbReference>
<feature type="compositionally biased region" description="Polar residues" evidence="2">
    <location>
        <begin position="319"/>
        <end position="328"/>
    </location>
</feature>
<evidence type="ECO:0000313" key="4">
    <source>
        <dbReference type="Proteomes" id="UP001146793"/>
    </source>
</evidence>
<dbReference type="AlphaFoldDB" id="A0AAV8A043"/>
<gene>
    <name evidence="3" type="ORF">M0812_07864</name>
</gene>
<feature type="compositionally biased region" description="Basic and acidic residues" evidence="2">
    <location>
        <begin position="148"/>
        <end position="169"/>
    </location>
</feature>
<feature type="region of interest" description="Disordered" evidence="2">
    <location>
        <begin position="315"/>
        <end position="379"/>
    </location>
</feature>
<evidence type="ECO:0000256" key="2">
    <source>
        <dbReference type="SAM" id="MobiDB-lite"/>
    </source>
</evidence>